<dbReference type="PANTHER" id="PTHR47505">
    <property type="entry name" value="DNA UTILIZATION PROTEIN YHGH"/>
    <property type="match status" value="1"/>
</dbReference>
<dbReference type="HOGENOM" id="CLU_054549_1_1_0"/>
<name>D3P9F7_DEFDS</name>
<dbReference type="PANTHER" id="PTHR47505:SF1">
    <property type="entry name" value="DNA UTILIZATION PROTEIN YHGH"/>
    <property type="match status" value="1"/>
</dbReference>
<evidence type="ECO:0000313" key="4">
    <source>
        <dbReference type="Proteomes" id="UP000001520"/>
    </source>
</evidence>
<comment type="similarity">
    <text evidence="1">Belongs to the ComF/GntX family.</text>
</comment>
<evidence type="ECO:0000259" key="2">
    <source>
        <dbReference type="Pfam" id="PF00156"/>
    </source>
</evidence>
<dbReference type="CDD" id="cd06223">
    <property type="entry name" value="PRTases_typeI"/>
    <property type="match status" value="1"/>
</dbReference>
<dbReference type="OrthoDB" id="9793412at2"/>
<evidence type="ECO:0000313" key="3">
    <source>
        <dbReference type="EMBL" id="BAI81347.1"/>
    </source>
</evidence>
<dbReference type="EMBL" id="AP011529">
    <property type="protein sequence ID" value="BAI81347.1"/>
    <property type="molecule type" value="Genomic_DNA"/>
</dbReference>
<organism evidence="3 4">
    <name type="scientific">Deferribacter desulfuricans (strain DSM 14783 / JCM 11476 / NBRC 101012 / SSM1)</name>
    <dbReference type="NCBI Taxonomy" id="639282"/>
    <lineage>
        <taxon>Bacteria</taxon>
        <taxon>Pseudomonadati</taxon>
        <taxon>Deferribacterota</taxon>
        <taxon>Deferribacteres</taxon>
        <taxon>Deferribacterales</taxon>
        <taxon>Deferribacteraceae</taxon>
        <taxon>Deferribacter</taxon>
    </lineage>
</organism>
<reference evidence="3 4" key="1">
    <citation type="journal article" date="2010" name="DNA Res.">
        <title>Bacterial lifestyle in a deep-sea hydrothermal vent chimney revealed by the genome sequence of the thermophilic bacterium Deferribacter desulfuricans SSM1.</title>
        <authorList>
            <person name="Takaki Y."/>
            <person name="Shimamura S."/>
            <person name="Nakagawa S."/>
            <person name="Fukuhara Y."/>
            <person name="Horikawa H."/>
            <person name="Ankai A."/>
            <person name="Harada T."/>
            <person name="Hosoyama A."/>
            <person name="Oguchi A."/>
            <person name="Fukui S."/>
            <person name="Fujita N."/>
            <person name="Takami H."/>
            <person name="Takai K."/>
        </authorList>
    </citation>
    <scope>NUCLEOTIDE SEQUENCE [LARGE SCALE GENOMIC DNA]</scope>
    <source>
        <strain evidence="4">DSM 14783 / JCM 11476 / NBRC 101012 / SSM1</strain>
    </source>
</reference>
<dbReference type="STRING" id="639282.DEFDS_1895"/>
<dbReference type="InterPro" id="IPR000836">
    <property type="entry name" value="PRTase_dom"/>
</dbReference>
<sequence length="221" mass="26055">MLNEIFYAECLVCGCQINFRDILCNRCFNSFEQIVFRCNSCGYPLEVESKFCKNCLSQKYYEQMYIVYWYNSVMRNFMKYVKFHYGLKYKSVFEFLLSNVDIPGDYDYITPVPAHFTRKFRRIIQPAYLISKILSKKYGIKYKLLLKRVKNTKYQWRCKKHERIKNISGAFKAKANLKGLKILLVDDIMTTGATINECSKVLLKNGAKKVDVFCLTKGKPI</sequence>
<proteinExistence type="inferred from homology"/>
<accession>D3P9F7</accession>
<keyword evidence="4" id="KW-1185">Reference proteome</keyword>
<dbReference type="InterPro" id="IPR051910">
    <property type="entry name" value="ComF/GntX_DNA_util-trans"/>
</dbReference>
<gene>
    <name evidence="3" type="ordered locus">DEFDS_1895</name>
</gene>
<dbReference type="SUPFAM" id="SSF53271">
    <property type="entry name" value="PRTase-like"/>
    <property type="match status" value="1"/>
</dbReference>
<dbReference type="Proteomes" id="UP000001520">
    <property type="component" value="Chromosome"/>
</dbReference>
<evidence type="ECO:0000256" key="1">
    <source>
        <dbReference type="ARBA" id="ARBA00008007"/>
    </source>
</evidence>
<dbReference type="KEGG" id="ddf:DEFDS_1895"/>
<dbReference type="Gene3D" id="3.40.50.2020">
    <property type="match status" value="1"/>
</dbReference>
<dbReference type="eggNOG" id="COG1040">
    <property type="taxonomic scope" value="Bacteria"/>
</dbReference>
<feature type="domain" description="Phosphoribosyltransferase" evidence="2">
    <location>
        <begin position="166"/>
        <end position="216"/>
    </location>
</feature>
<dbReference type="Pfam" id="PF00156">
    <property type="entry name" value="Pribosyltran"/>
    <property type="match status" value="1"/>
</dbReference>
<dbReference type="InterPro" id="IPR029057">
    <property type="entry name" value="PRTase-like"/>
</dbReference>
<dbReference type="AlphaFoldDB" id="D3P9F7"/>
<protein>
    <recommendedName>
        <fullName evidence="2">Phosphoribosyltransferase domain-containing protein</fullName>
    </recommendedName>
</protein>